<dbReference type="Pfam" id="PF13202">
    <property type="entry name" value="EF-hand_5"/>
    <property type="match status" value="1"/>
</dbReference>
<dbReference type="AlphaFoldDB" id="A0A5E4WHR9"/>
<evidence type="ECO:0000259" key="4">
    <source>
        <dbReference type="PROSITE" id="PS50222"/>
    </source>
</evidence>
<organism evidence="5 6">
    <name type="scientific">Pandoraea iniqua</name>
    <dbReference type="NCBI Taxonomy" id="2508288"/>
    <lineage>
        <taxon>Bacteria</taxon>
        <taxon>Pseudomonadati</taxon>
        <taxon>Pseudomonadota</taxon>
        <taxon>Betaproteobacteria</taxon>
        <taxon>Burkholderiales</taxon>
        <taxon>Burkholderiaceae</taxon>
        <taxon>Pandoraea</taxon>
    </lineage>
</organism>
<dbReference type="InterPro" id="IPR002048">
    <property type="entry name" value="EF_hand_dom"/>
</dbReference>
<dbReference type="CDD" id="cd00051">
    <property type="entry name" value="EFh"/>
    <property type="match status" value="2"/>
</dbReference>
<dbReference type="GO" id="GO:0005509">
    <property type="term" value="F:calcium ion binding"/>
    <property type="evidence" value="ECO:0007669"/>
    <property type="project" value="InterPro"/>
</dbReference>
<dbReference type="PROSITE" id="PS50222">
    <property type="entry name" value="EF_HAND_2"/>
    <property type="match status" value="2"/>
</dbReference>
<keyword evidence="2" id="KW-0677">Repeat</keyword>
<dbReference type="PANTHER" id="PTHR10827:SF98">
    <property type="entry name" value="45 KDA CALCIUM-BINDING PROTEIN"/>
    <property type="match status" value="1"/>
</dbReference>
<keyword evidence="6" id="KW-1185">Reference proteome</keyword>
<evidence type="ECO:0000256" key="1">
    <source>
        <dbReference type="ARBA" id="ARBA00022723"/>
    </source>
</evidence>
<reference evidence="5 6" key="1">
    <citation type="submission" date="2019-08" db="EMBL/GenBank/DDBJ databases">
        <authorList>
            <person name="Peeters C."/>
        </authorList>
    </citation>
    <scope>NUCLEOTIDE SEQUENCE [LARGE SCALE GENOMIC DNA]</scope>
    <source>
        <strain evidence="5 6">LMG 31115</strain>
    </source>
</reference>
<dbReference type="InterPro" id="IPR018247">
    <property type="entry name" value="EF_Hand_1_Ca_BS"/>
</dbReference>
<sequence>MTTSETKRQRSLRTIETLRTRRIGRATLAAITLCAGAAALSLAALPSYAQTRAPINGVVPTTPTAPPPPAAGPDFGDAADQNAALGLYLQRSFDAIDTNHDGKIDRNEWAAYQRSQLEARRATFERYFKAADKDGDGYLSRDEVAAAEPFLYQHFDEIDVNHDGKLSPAEIRAYFRRYYHERSQADAATTKP</sequence>
<evidence type="ECO:0000256" key="2">
    <source>
        <dbReference type="ARBA" id="ARBA00022737"/>
    </source>
</evidence>
<evidence type="ECO:0000256" key="3">
    <source>
        <dbReference type="SAM" id="MobiDB-lite"/>
    </source>
</evidence>
<dbReference type="Pfam" id="PF13499">
    <property type="entry name" value="EF-hand_7"/>
    <property type="match status" value="1"/>
</dbReference>
<dbReference type="SUPFAM" id="SSF47473">
    <property type="entry name" value="EF-hand"/>
    <property type="match status" value="1"/>
</dbReference>
<gene>
    <name evidence="5" type="ORF">PIN31115_03220</name>
</gene>
<feature type="domain" description="EF-hand" evidence="4">
    <location>
        <begin position="84"/>
        <end position="119"/>
    </location>
</feature>
<dbReference type="SMART" id="SM00054">
    <property type="entry name" value="EFh"/>
    <property type="match status" value="3"/>
</dbReference>
<evidence type="ECO:0000313" key="6">
    <source>
        <dbReference type="Proteomes" id="UP000333828"/>
    </source>
</evidence>
<name>A0A5E4WHR9_9BURK</name>
<dbReference type="Gene3D" id="1.10.238.10">
    <property type="entry name" value="EF-hand"/>
    <property type="match status" value="2"/>
</dbReference>
<keyword evidence="1" id="KW-0479">Metal-binding</keyword>
<protein>
    <submittedName>
        <fullName evidence="5">Calcium-binding EF-hand</fullName>
    </submittedName>
</protein>
<dbReference type="Proteomes" id="UP000333828">
    <property type="component" value="Unassembled WGS sequence"/>
</dbReference>
<dbReference type="EMBL" id="CABPSI010000003">
    <property type="protein sequence ID" value="VVE22606.1"/>
    <property type="molecule type" value="Genomic_DNA"/>
</dbReference>
<dbReference type="RefSeq" id="WP_174996120.1">
    <property type="nucleotide sequence ID" value="NZ_CABPSI010000003.1"/>
</dbReference>
<proteinExistence type="predicted"/>
<dbReference type="PANTHER" id="PTHR10827">
    <property type="entry name" value="RETICULOCALBIN"/>
    <property type="match status" value="1"/>
</dbReference>
<dbReference type="InterPro" id="IPR011992">
    <property type="entry name" value="EF-hand-dom_pair"/>
</dbReference>
<evidence type="ECO:0000313" key="5">
    <source>
        <dbReference type="EMBL" id="VVE22606.1"/>
    </source>
</evidence>
<feature type="domain" description="EF-hand" evidence="4">
    <location>
        <begin position="146"/>
        <end position="181"/>
    </location>
</feature>
<accession>A0A5E4WHR9</accession>
<feature type="region of interest" description="Disordered" evidence="3">
    <location>
        <begin position="58"/>
        <end position="77"/>
    </location>
</feature>
<dbReference type="PROSITE" id="PS00018">
    <property type="entry name" value="EF_HAND_1"/>
    <property type="match status" value="1"/>
</dbReference>